<organism evidence="1 2">
    <name type="scientific">Propionimicrobium lymphophilum ACS-093-V-SCH5</name>
    <dbReference type="NCBI Taxonomy" id="883161"/>
    <lineage>
        <taxon>Bacteria</taxon>
        <taxon>Bacillati</taxon>
        <taxon>Actinomycetota</taxon>
        <taxon>Actinomycetes</taxon>
        <taxon>Propionibacteriales</taxon>
        <taxon>Propionibacteriaceae</taxon>
        <taxon>Propionimicrobium</taxon>
    </lineage>
</organism>
<proteinExistence type="predicted"/>
<accession>S2WHZ9</accession>
<dbReference type="Proteomes" id="UP000014417">
    <property type="component" value="Unassembled WGS sequence"/>
</dbReference>
<sequence length="31" mass="3630">MAFSKTPLHICKKSVRFTQVIKEVIDGYQDF</sequence>
<evidence type="ECO:0000313" key="1">
    <source>
        <dbReference type="EMBL" id="EPD32217.1"/>
    </source>
</evidence>
<gene>
    <name evidence="1" type="ORF">HMPREF9306_01786</name>
</gene>
<evidence type="ECO:0000313" key="2">
    <source>
        <dbReference type="Proteomes" id="UP000014417"/>
    </source>
</evidence>
<dbReference type="AlphaFoldDB" id="S2WHZ9"/>
<dbReference type="STRING" id="883161.HMPREF9306_01786"/>
<name>S2WHZ9_9ACTN</name>
<comment type="caution">
    <text evidence="1">The sequence shown here is derived from an EMBL/GenBank/DDBJ whole genome shotgun (WGS) entry which is preliminary data.</text>
</comment>
<reference evidence="1 2" key="1">
    <citation type="submission" date="2013-04" db="EMBL/GenBank/DDBJ databases">
        <title>The Genome Sequence of Propionimicrobium lymphophilum ACS-093-V-SCH5.</title>
        <authorList>
            <consortium name="The Broad Institute Genomics Platform"/>
            <person name="Earl A."/>
            <person name="Ward D."/>
            <person name="Feldgarden M."/>
            <person name="Gevers D."/>
            <person name="Saerens B."/>
            <person name="Vaneechoutte M."/>
            <person name="Walker B."/>
            <person name="Young S."/>
            <person name="Zeng Q."/>
            <person name="Gargeya S."/>
            <person name="Fitzgerald M."/>
            <person name="Haas B."/>
            <person name="Abouelleil A."/>
            <person name="Allen A.W."/>
            <person name="Alvarado L."/>
            <person name="Arachchi H.M."/>
            <person name="Berlin A.M."/>
            <person name="Chapman S.B."/>
            <person name="Gainer-Dewar J."/>
            <person name="Goldberg J."/>
            <person name="Griggs A."/>
            <person name="Gujja S."/>
            <person name="Hansen M."/>
            <person name="Howarth C."/>
            <person name="Imamovic A."/>
            <person name="Ireland A."/>
            <person name="Larimer J."/>
            <person name="McCowan C."/>
            <person name="Murphy C."/>
            <person name="Pearson M."/>
            <person name="Poon T.W."/>
            <person name="Priest M."/>
            <person name="Roberts A."/>
            <person name="Saif S."/>
            <person name="Shea T."/>
            <person name="Sisk P."/>
            <person name="Sykes S."/>
            <person name="Wortman J."/>
            <person name="Nusbaum C."/>
            <person name="Birren B."/>
        </authorList>
    </citation>
    <scope>NUCLEOTIDE SEQUENCE [LARGE SCALE GENOMIC DNA]</scope>
    <source>
        <strain evidence="1 2">ACS-093-V-SCH5</strain>
    </source>
</reference>
<dbReference type="EMBL" id="AGZR01000009">
    <property type="protein sequence ID" value="EPD32217.1"/>
    <property type="molecule type" value="Genomic_DNA"/>
</dbReference>
<keyword evidence="2" id="KW-1185">Reference proteome</keyword>
<protein>
    <submittedName>
        <fullName evidence="1">Uncharacterized protein</fullName>
    </submittedName>
</protein>
<dbReference type="HOGENOM" id="CLU_3397935_0_0_11"/>